<name>N1W9Q9_9LEPT</name>
<comment type="caution">
    <text evidence="1">The sequence shown here is derived from an EMBL/GenBank/DDBJ whole genome shotgun (WGS) entry which is preliminary data.</text>
</comment>
<dbReference type="Proteomes" id="UP000012227">
    <property type="component" value="Unassembled WGS sequence"/>
</dbReference>
<dbReference type="AlphaFoldDB" id="N1W9Q9"/>
<reference evidence="1 2" key="1">
    <citation type="submission" date="2013-03" db="EMBL/GenBank/DDBJ databases">
        <authorList>
            <person name="Harkins D.M."/>
            <person name="Durkin A.S."/>
            <person name="Brinkac L.M."/>
            <person name="Haft D.H."/>
            <person name="Selengut J.D."/>
            <person name="Sanka R."/>
            <person name="DePew J."/>
            <person name="Purushe J."/>
            <person name="Galloway R.L."/>
            <person name="Vinetz J.M."/>
            <person name="Sutton G.G."/>
            <person name="Nierman W.C."/>
            <person name="Fouts D.E."/>
        </authorList>
    </citation>
    <scope>NUCLEOTIDE SEQUENCE [LARGE SCALE GENOMIC DNA]</scope>
    <source>
        <strain evidence="1 2">Waz Holland</strain>
    </source>
</reference>
<protein>
    <submittedName>
        <fullName evidence="1">Uncharacterized protein</fullName>
    </submittedName>
</protein>
<gene>
    <name evidence="1" type="ORF">LEP1GSC199_1246</name>
</gene>
<evidence type="ECO:0000313" key="1">
    <source>
        <dbReference type="EMBL" id="EMY70175.1"/>
    </source>
</evidence>
<dbReference type="EMBL" id="AOGY02000039">
    <property type="protein sequence ID" value="EMY70175.1"/>
    <property type="molecule type" value="Genomic_DNA"/>
</dbReference>
<sequence>MIKLIFFKICSFAEIDYFYKGRLETKIFEGSQTFFSPVCHNSLTSGYPIQRKKTSKMESLLC</sequence>
<organism evidence="1 2">
    <name type="scientific">Leptospira vanthielii serovar Holland str. Waz Holland = ATCC 700522</name>
    <dbReference type="NCBI Taxonomy" id="1218591"/>
    <lineage>
        <taxon>Bacteria</taxon>
        <taxon>Pseudomonadati</taxon>
        <taxon>Spirochaetota</taxon>
        <taxon>Spirochaetia</taxon>
        <taxon>Leptospirales</taxon>
        <taxon>Leptospiraceae</taxon>
        <taxon>Leptospira</taxon>
    </lineage>
</organism>
<dbReference type="STRING" id="1218591.LEP1GSC199_1246"/>
<evidence type="ECO:0000313" key="2">
    <source>
        <dbReference type="Proteomes" id="UP000012227"/>
    </source>
</evidence>
<proteinExistence type="predicted"/>
<accession>N1W9Q9</accession>